<dbReference type="GO" id="GO:0005524">
    <property type="term" value="F:ATP binding"/>
    <property type="evidence" value="ECO:0007669"/>
    <property type="project" value="UniProtKB-KW"/>
</dbReference>
<feature type="compositionally biased region" description="Basic and acidic residues" evidence="15">
    <location>
        <begin position="297"/>
        <end position="349"/>
    </location>
</feature>
<evidence type="ECO:0000256" key="1">
    <source>
        <dbReference type="ARBA" id="ARBA00004162"/>
    </source>
</evidence>
<dbReference type="STRING" id="444597.BST26_05605"/>
<keyword evidence="4 17" id="KW-0723">Serine/threonine-protein kinase</keyword>
<evidence type="ECO:0000256" key="7">
    <source>
        <dbReference type="ARBA" id="ARBA00022692"/>
    </source>
</evidence>
<feature type="transmembrane region" description="Helical" evidence="16">
    <location>
        <begin position="392"/>
        <end position="413"/>
    </location>
</feature>
<evidence type="ECO:0000256" key="15">
    <source>
        <dbReference type="SAM" id="MobiDB-lite"/>
    </source>
</evidence>
<dbReference type="EC" id="2.7.11.1" evidence="2"/>
<dbReference type="Pfam" id="PF00069">
    <property type="entry name" value="Pkinase"/>
    <property type="match status" value="1"/>
</dbReference>
<dbReference type="AlphaFoldDB" id="A0A1X0DJQ8"/>
<evidence type="ECO:0000256" key="8">
    <source>
        <dbReference type="ARBA" id="ARBA00022741"/>
    </source>
</evidence>
<comment type="caution">
    <text evidence="17">The sequence shown here is derived from an EMBL/GenBank/DDBJ whole genome shotgun (WGS) entry which is preliminary data.</text>
</comment>
<keyword evidence="18" id="KW-1185">Reference proteome</keyword>
<dbReference type="FunFam" id="1.10.510.10:FF:000021">
    <property type="entry name" value="Serine/threonine protein kinase"/>
    <property type="match status" value="1"/>
</dbReference>
<keyword evidence="3" id="KW-1003">Cell membrane</keyword>
<dbReference type="PROSITE" id="PS50011">
    <property type="entry name" value="PROTEIN_KINASE_DOM"/>
    <property type="match status" value="1"/>
</dbReference>
<dbReference type="PANTHER" id="PTHR43289:SF6">
    <property type="entry name" value="SERINE_THREONINE-PROTEIN KINASE NEKL-3"/>
    <property type="match status" value="1"/>
</dbReference>
<name>A0A1X0DJQ8_9MYCO</name>
<keyword evidence="10" id="KW-0067">ATP-binding</keyword>
<dbReference type="InterPro" id="IPR008271">
    <property type="entry name" value="Ser/Thr_kinase_AS"/>
</dbReference>
<sequence length="421" mass="46064">MGPYDEPVAPDELVGAAFDGRYRVHDVIASGGMSTVYRGVDLRLDRPVAIKVMDSRYAGDQQFLTRFRLEATAVARLAHPALVAVYDQGVDLHRPFLVMELVRGGTLRELLRERGPMPPHAVAAVLRPVLAGLAVAHRAGLIHRDIKPENVLISTDGEVKLADFGLVRALAQAGITSTSVILGTAAYLSPEQVQTGDADPRSDVYALGVLTFELLTGQTPFAGDSPLTVAYRRVDDDVPPPSSAIDGVPVQFDEFVARATRRNRDERYRDADEIGADLDRIADELGLPAFRVPAPRRGTDGDHDPVATETARPPERPRAATRQFVRDPAPEPMTDRHSRPRPPEPRLDDENWDDEDWDDDEPDDDDDDPSGRFAGIAVADFVWERQRGRRNLLIAVLVVLVLTALTAAGGWSLGANVSTLF</sequence>
<dbReference type="EMBL" id="MVHS01000008">
    <property type="protein sequence ID" value="ORA72389.1"/>
    <property type="molecule type" value="Genomic_DNA"/>
</dbReference>
<evidence type="ECO:0000256" key="12">
    <source>
        <dbReference type="ARBA" id="ARBA00023136"/>
    </source>
</evidence>
<keyword evidence="9 17" id="KW-0418">Kinase</keyword>
<dbReference type="PANTHER" id="PTHR43289">
    <property type="entry name" value="MITOGEN-ACTIVATED PROTEIN KINASE KINASE KINASE 20-RELATED"/>
    <property type="match status" value="1"/>
</dbReference>
<feature type="compositionally biased region" description="Acidic residues" evidence="15">
    <location>
        <begin position="350"/>
        <end position="368"/>
    </location>
</feature>
<evidence type="ECO:0000313" key="18">
    <source>
        <dbReference type="Proteomes" id="UP000192801"/>
    </source>
</evidence>
<reference evidence="17 18" key="1">
    <citation type="submission" date="2016-12" db="EMBL/GenBank/DDBJ databases">
        <title>The new phylogeny of genus Mycobacterium.</title>
        <authorList>
            <person name="Tortoli E."/>
            <person name="Trovato A."/>
            <person name="Cirillo D.M."/>
        </authorList>
    </citation>
    <scope>NUCLEOTIDE SEQUENCE [LARGE SCALE GENOMIC DNA]</scope>
    <source>
        <strain evidence="17 18">DSM 45130</strain>
    </source>
</reference>
<accession>A0A1X0DJQ8</accession>
<dbReference type="Gene3D" id="3.30.200.20">
    <property type="entry name" value="Phosphorylase Kinase, domain 1"/>
    <property type="match status" value="1"/>
</dbReference>
<evidence type="ECO:0000256" key="14">
    <source>
        <dbReference type="ARBA" id="ARBA00048679"/>
    </source>
</evidence>
<keyword evidence="12 16" id="KW-0472">Membrane</keyword>
<evidence type="ECO:0000256" key="4">
    <source>
        <dbReference type="ARBA" id="ARBA00022527"/>
    </source>
</evidence>
<dbReference type="InterPro" id="IPR000719">
    <property type="entry name" value="Prot_kinase_dom"/>
</dbReference>
<dbReference type="Proteomes" id="UP000192801">
    <property type="component" value="Unassembled WGS sequence"/>
</dbReference>
<dbReference type="PROSITE" id="PS00108">
    <property type="entry name" value="PROTEIN_KINASE_ST"/>
    <property type="match status" value="1"/>
</dbReference>
<gene>
    <name evidence="17" type="ORF">BST26_05605</name>
</gene>
<keyword evidence="6" id="KW-0808">Transferase</keyword>
<dbReference type="SUPFAM" id="SSF56112">
    <property type="entry name" value="Protein kinase-like (PK-like)"/>
    <property type="match status" value="1"/>
</dbReference>
<evidence type="ECO:0000256" key="10">
    <source>
        <dbReference type="ARBA" id="ARBA00022840"/>
    </source>
</evidence>
<evidence type="ECO:0000256" key="16">
    <source>
        <dbReference type="SAM" id="Phobius"/>
    </source>
</evidence>
<dbReference type="GO" id="GO:0045717">
    <property type="term" value="P:negative regulation of fatty acid biosynthetic process"/>
    <property type="evidence" value="ECO:0007669"/>
    <property type="project" value="UniProtKB-ARBA"/>
</dbReference>
<evidence type="ECO:0000256" key="11">
    <source>
        <dbReference type="ARBA" id="ARBA00022989"/>
    </source>
</evidence>
<dbReference type="InterPro" id="IPR011009">
    <property type="entry name" value="Kinase-like_dom_sf"/>
</dbReference>
<evidence type="ECO:0000256" key="9">
    <source>
        <dbReference type="ARBA" id="ARBA00022777"/>
    </source>
</evidence>
<protein>
    <recommendedName>
        <fullName evidence="2">non-specific serine/threonine protein kinase</fullName>
        <ecNumber evidence="2">2.7.11.1</ecNumber>
    </recommendedName>
</protein>
<feature type="region of interest" description="Disordered" evidence="15">
    <location>
        <begin position="289"/>
        <end position="372"/>
    </location>
</feature>
<proteinExistence type="predicted"/>
<evidence type="ECO:0000256" key="2">
    <source>
        <dbReference type="ARBA" id="ARBA00012513"/>
    </source>
</evidence>
<comment type="catalytic activity">
    <reaction evidence="13">
        <text>L-threonyl-[protein] + ATP = O-phospho-L-threonyl-[protein] + ADP + H(+)</text>
        <dbReference type="Rhea" id="RHEA:46608"/>
        <dbReference type="Rhea" id="RHEA-COMP:11060"/>
        <dbReference type="Rhea" id="RHEA-COMP:11605"/>
        <dbReference type="ChEBI" id="CHEBI:15378"/>
        <dbReference type="ChEBI" id="CHEBI:30013"/>
        <dbReference type="ChEBI" id="CHEBI:30616"/>
        <dbReference type="ChEBI" id="CHEBI:61977"/>
        <dbReference type="ChEBI" id="CHEBI:456216"/>
        <dbReference type="EC" id="2.7.11.1"/>
    </reaction>
</comment>
<evidence type="ECO:0000256" key="13">
    <source>
        <dbReference type="ARBA" id="ARBA00047899"/>
    </source>
</evidence>
<dbReference type="SMART" id="SM00220">
    <property type="entry name" value="S_TKc"/>
    <property type="match status" value="1"/>
</dbReference>
<comment type="catalytic activity">
    <reaction evidence="14">
        <text>L-seryl-[protein] + ATP = O-phospho-L-seryl-[protein] + ADP + H(+)</text>
        <dbReference type="Rhea" id="RHEA:17989"/>
        <dbReference type="Rhea" id="RHEA-COMP:9863"/>
        <dbReference type="Rhea" id="RHEA-COMP:11604"/>
        <dbReference type="ChEBI" id="CHEBI:15378"/>
        <dbReference type="ChEBI" id="CHEBI:29999"/>
        <dbReference type="ChEBI" id="CHEBI:30616"/>
        <dbReference type="ChEBI" id="CHEBI:83421"/>
        <dbReference type="ChEBI" id="CHEBI:456216"/>
        <dbReference type="EC" id="2.7.11.1"/>
    </reaction>
</comment>
<dbReference type="GO" id="GO:0005886">
    <property type="term" value="C:plasma membrane"/>
    <property type="evidence" value="ECO:0007669"/>
    <property type="project" value="UniProtKB-SubCell"/>
</dbReference>
<evidence type="ECO:0000313" key="17">
    <source>
        <dbReference type="EMBL" id="ORA72389.1"/>
    </source>
</evidence>
<dbReference type="FunFam" id="3.30.200.20:FF:000035">
    <property type="entry name" value="Serine/threonine protein kinase Stk1"/>
    <property type="match status" value="1"/>
</dbReference>
<evidence type="ECO:0000256" key="6">
    <source>
        <dbReference type="ARBA" id="ARBA00022679"/>
    </source>
</evidence>
<evidence type="ECO:0000256" key="5">
    <source>
        <dbReference type="ARBA" id="ARBA00022553"/>
    </source>
</evidence>
<keyword evidence="7 16" id="KW-0812">Transmembrane</keyword>
<comment type="subcellular location">
    <subcellularLocation>
        <location evidence="1">Cell membrane</location>
        <topology evidence="1">Single-pass membrane protein</topology>
    </subcellularLocation>
</comment>
<dbReference type="GO" id="GO:0004674">
    <property type="term" value="F:protein serine/threonine kinase activity"/>
    <property type="evidence" value="ECO:0007669"/>
    <property type="project" value="UniProtKB-KW"/>
</dbReference>
<organism evidence="17 18">
    <name type="scientific">Mycolicibacterium insubricum</name>
    <dbReference type="NCBI Taxonomy" id="444597"/>
    <lineage>
        <taxon>Bacteria</taxon>
        <taxon>Bacillati</taxon>
        <taxon>Actinomycetota</taxon>
        <taxon>Actinomycetes</taxon>
        <taxon>Mycobacteriales</taxon>
        <taxon>Mycobacteriaceae</taxon>
        <taxon>Mycolicibacterium</taxon>
    </lineage>
</organism>
<keyword evidence="11 16" id="KW-1133">Transmembrane helix</keyword>
<dbReference type="CDD" id="cd14014">
    <property type="entry name" value="STKc_PknB_like"/>
    <property type="match status" value="1"/>
</dbReference>
<evidence type="ECO:0000256" key="3">
    <source>
        <dbReference type="ARBA" id="ARBA00022475"/>
    </source>
</evidence>
<dbReference type="Gene3D" id="1.10.510.10">
    <property type="entry name" value="Transferase(Phosphotransferase) domain 1"/>
    <property type="match status" value="1"/>
</dbReference>
<keyword evidence="5" id="KW-0597">Phosphoprotein</keyword>
<keyword evidence="8" id="KW-0547">Nucleotide-binding</keyword>